<evidence type="ECO:0000313" key="2">
    <source>
        <dbReference type="Proteomes" id="UP000276443"/>
    </source>
</evidence>
<name>A0A3N5AYE1_9BACI</name>
<protein>
    <recommendedName>
        <fullName evidence="3">Outer membrane lipoprotein-sorting protein</fullName>
    </recommendedName>
</protein>
<reference evidence="1 2" key="1">
    <citation type="submission" date="2018-11" db="EMBL/GenBank/DDBJ databases">
        <title>Genomic Encyclopedia of Type Strains, Phase IV (KMG-IV): sequencing the most valuable type-strain genomes for metagenomic binning, comparative biology and taxonomic classification.</title>
        <authorList>
            <person name="Goeker M."/>
        </authorList>
    </citation>
    <scope>NUCLEOTIDE SEQUENCE [LARGE SCALE GENOMIC DNA]</scope>
    <source>
        <strain evidence="1 2">DSM 18090</strain>
    </source>
</reference>
<organism evidence="1 2">
    <name type="scientific">Aquisalibacillus elongatus</name>
    <dbReference type="NCBI Taxonomy" id="485577"/>
    <lineage>
        <taxon>Bacteria</taxon>
        <taxon>Bacillati</taxon>
        <taxon>Bacillota</taxon>
        <taxon>Bacilli</taxon>
        <taxon>Bacillales</taxon>
        <taxon>Bacillaceae</taxon>
        <taxon>Aquisalibacillus</taxon>
    </lineage>
</organism>
<dbReference type="OrthoDB" id="2967353at2"/>
<dbReference type="AlphaFoldDB" id="A0A3N5AYE1"/>
<dbReference type="Pfam" id="PF20316">
    <property type="entry name" value="DUF6612"/>
    <property type="match status" value="1"/>
</dbReference>
<dbReference type="Proteomes" id="UP000276443">
    <property type="component" value="Unassembled WGS sequence"/>
</dbReference>
<evidence type="ECO:0000313" key="1">
    <source>
        <dbReference type="EMBL" id="RPF50276.1"/>
    </source>
</evidence>
<sequence length="252" mass="28835">MKHSLLYLLVLSMVLVGCSDDKVTDEGENQTDASEILQKSVDQSEEVSNVMVDFTLNQELELPELKDSLTVEQEDTTYIQTNPFQFLTELDTNYGNFTIFLRDDQLYVVDENDSVNPIVKEPLTNLTDLMKNQRHLPTILNRMQELQDDMTVEEQENGYVLNLTSEGEDYQSYVFEQLTTSALGAEELPIEEGNIDVQEVSIEVEINGDYQVQALNTSFVMSRQDDSDTTVTQTIERTYYDYDESTKEIPEA</sequence>
<keyword evidence="2" id="KW-1185">Reference proteome</keyword>
<dbReference type="InterPro" id="IPR046720">
    <property type="entry name" value="DUF6612"/>
</dbReference>
<proteinExistence type="predicted"/>
<comment type="caution">
    <text evidence="1">The sequence shown here is derived from an EMBL/GenBank/DDBJ whole genome shotgun (WGS) entry which is preliminary data.</text>
</comment>
<evidence type="ECO:0008006" key="3">
    <source>
        <dbReference type="Google" id="ProtNLM"/>
    </source>
</evidence>
<dbReference type="PROSITE" id="PS51257">
    <property type="entry name" value="PROKAR_LIPOPROTEIN"/>
    <property type="match status" value="1"/>
</dbReference>
<dbReference type="EMBL" id="RKRF01000013">
    <property type="protein sequence ID" value="RPF50276.1"/>
    <property type="molecule type" value="Genomic_DNA"/>
</dbReference>
<dbReference type="RefSeq" id="WP_124223411.1">
    <property type="nucleotide sequence ID" value="NZ_RKRF01000013.1"/>
</dbReference>
<accession>A0A3N5AYE1</accession>
<gene>
    <name evidence="1" type="ORF">EDC24_2711</name>
</gene>